<dbReference type="Pfam" id="PF18884">
    <property type="entry name" value="TSP3_bac"/>
    <property type="match status" value="2"/>
</dbReference>
<dbReference type="InterPro" id="IPR015919">
    <property type="entry name" value="Cadherin-like_sf"/>
</dbReference>
<feature type="signal peptide" evidence="6">
    <location>
        <begin position="1"/>
        <end position="25"/>
    </location>
</feature>
<reference evidence="8" key="1">
    <citation type="submission" date="2016-10" db="EMBL/GenBank/DDBJ databases">
        <authorList>
            <person name="Varghese N."/>
        </authorList>
    </citation>
    <scope>NUCLEOTIDE SEQUENCE [LARGE SCALE GENOMIC DNA]</scope>
    <source>
        <strain evidence="8">HL 19</strain>
    </source>
</reference>
<organism evidence="7 8">
    <name type="scientific">Thiohalorhabdus denitrificans</name>
    <dbReference type="NCBI Taxonomy" id="381306"/>
    <lineage>
        <taxon>Bacteria</taxon>
        <taxon>Pseudomonadati</taxon>
        <taxon>Pseudomonadota</taxon>
        <taxon>Gammaproteobacteria</taxon>
        <taxon>Thiohalorhabdales</taxon>
        <taxon>Thiohalorhabdaceae</taxon>
        <taxon>Thiohalorhabdus</taxon>
    </lineage>
</organism>
<dbReference type="RefSeq" id="WP_054966187.1">
    <property type="nucleotide sequence ID" value="NZ_FMUN01000003.1"/>
</dbReference>
<dbReference type="InterPro" id="IPR013783">
    <property type="entry name" value="Ig-like_fold"/>
</dbReference>
<evidence type="ECO:0000313" key="8">
    <source>
        <dbReference type="Proteomes" id="UP000183104"/>
    </source>
</evidence>
<name>A0A1G5DUT0_9GAMM</name>
<sequence length="1274" mass="139527">MFPKKVVISLACFLGLLTQVGQALAQESLCAQVKLQIEQELTLERQAFEAHMRINNGLDTDPLENVAVSVQFTDKDGNPVVASSDPDSEDATFFIRQDSLDGIDAVDGTGTVMPSTSADIHWQIIPSPGAAGQVSDGKLFFVGATLEYDLAGEHHETDVAPDSITVKPLPLLTLDYFLKEQVYADDPFTEEEEPAEPFTLGVRIRNNGSGPAESVSIDSAQPEIVANEQGLDISFEILESYIQNEPAEPTLLLDFGRIPAGEAMVGRWRMVTDLSGRFTDFDASFSHSDELGGSLTSVIDAVNTHFLVRDVLVDLSGRDAVRDFLARDGDFLTVYESNGTDSEVADLSADAALERTKEDGDRVHHRFTVPEQDGFIHARVRDPYLGQKEIEAVYRSDGKEINARNAWLARERNDDLTWDYGLHLFDANTTGSYTVVMKAPDIGPVAPEIAYIPPQVVVETETLAFGVEAADANGDPITLSVDNLPEGAGFTDNGDGTGTFEWTPELGQQGTYNVTFRASDGELESTRSAPIEVRWIHDRDGDGMKDEWELEHFGTLDRDGTGDYDGDGYTDLEEYEEGMDPTRPPGPGEPEPKAPEAGSEVTTQTPELTLINSEHSDLFDVTYEFEVYADAEMSERVAHVLDVPEAEETTSWTVSPALTDNHWFHWRARAFGADIHSEWVGGTFFVNTENDAPGEFAISGPADGTFVDTFTPVLEVTNSTDVDEDALTYDFAVYVDEALTQEVAATTGVSEGDEGTTAWTVPDELTENTWYHWRATAVDEHGAETAGPVGGFFVNTRNDAPTAPAIEAPVDGVEVTTLDVDLLARDAEDPEMEPVTYHFQLDRTATFDSDAKRTSGGIPEGDRGTAAWPVSGLADNTEYFWRVKASDGEVDSPWTAGSFFVNQFNDPPTVPTPANPGQGGWVGTLQPTLQVNPSRDVDRDELHYEFELYAPAKKGGLGERLAAGESGEESWRIDSPVPESGWYYWRARAVDEHGLASDWMDFVVFYADADGVNDEPVMRLHKVKYDLPGTVGGGNNGNGQRPGDGRGKQPMPEEEPEEPAEREEDEAPTKEPGAPDKNHALLHWYDRDPDSNATIDHYYDRDGNGGGRGVIVEGLKEDPDGRGDRYLWDLSGLEDGVYFPYAVIDDGNTRKEVRAPNEVVIGDGGGQPFIRLKGPNGAQEKEPGDRVHIRWKDLDADDNARITLSYRPVGGEPGEETVIVGGLEEDPDRQGDSYKWRLPDLPAGKYRIVARITDGKREMTDASDGYVEVPGAEE</sequence>
<dbReference type="AlphaFoldDB" id="A0A1G5DUT0"/>
<keyword evidence="8" id="KW-1185">Reference proteome</keyword>
<comment type="subcellular location">
    <subcellularLocation>
        <location evidence="1">Secreted</location>
    </subcellularLocation>
</comment>
<accession>A0A1G5DUT0</accession>
<feature type="compositionally biased region" description="Acidic residues" evidence="5">
    <location>
        <begin position="1052"/>
        <end position="1066"/>
    </location>
</feature>
<evidence type="ECO:0000256" key="3">
    <source>
        <dbReference type="ARBA" id="ARBA00022729"/>
    </source>
</evidence>
<keyword evidence="4" id="KW-0106">Calcium</keyword>
<feature type="region of interest" description="Disordered" evidence="5">
    <location>
        <begin position="1026"/>
        <end position="1080"/>
    </location>
</feature>
<keyword evidence="2" id="KW-0964">Secreted</keyword>
<dbReference type="Pfam" id="PF17963">
    <property type="entry name" value="Big_9"/>
    <property type="match status" value="1"/>
</dbReference>
<proteinExistence type="predicted"/>
<feature type="compositionally biased region" description="Basic and acidic residues" evidence="5">
    <location>
        <begin position="1067"/>
        <end position="1080"/>
    </location>
</feature>
<evidence type="ECO:0000256" key="1">
    <source>
        <dbReference type="ARBA" id="ARBA00004613"/>
    </source>
</evidence>
<dbReference type="EMBL" id="FMUN01000003">
    <property type="protein sequence ID" value="SCY18539.1"/>
    <property type="molecule type" value="Genomic_DNA"/>
</dbReference>
<evidence type="ECO:0000256" key="2">
    <source>
        <dbReference type="ARBA" id="ARBA00022525"/>
    </source>
</evidence>
<evidence type="ECO:0008006" key="9">
    <source>
        <dbReference type="Google" id="ProtNLM"/>
    </source>
</evidence>
<evidence type="ECO:0000313" key="7">
    <source>
        <dbReference type="EMBL" id="SCY18539.1"/>
    </source>
</evidence>
<evidence type="ECO:0000256" key="6">
    <source>
        <dbReference type="SAM" id="SignalP"/>
    </source>
</evidence>
<feature type="region of interest" description="Disordered" evidence="5">
    <location>
        <begin position="1164"/>
        <end position="1184"/>
    </location>
</feature>
<evidence type="ECO:0000256" key="4">
    <source>
        <dbReference type="ARBA" id="ARBA00022837"/>
    </source>
</evidence>
<feature type="compositionally biased region" description="Acidic residues" evidence="5">
    <location>
        <begin position="562"/>
        <end position="579"/>
    </location>
</feature>
<feature type="region of interest" description="Disordered" evidence="5">
    <location>
        <begin position="559"/>
        <end position="602"/>
    </location>
</feature>
<dbReference type="Gene3D" id="2.60.40.10">
    <property type="entry name" value="Immunoglobulins"/>
    <property type="match status" value="5"/>
</dbReference>
<protein>
    <recommendedName>
        <fullName evidence="9">Ig-like domain (Group 3)</fullName>
    </recommendedName>
</protein>
<feature type="compositionally biased region" description="Gly residues" evidence="5">
    <location>
        <begin position="1030"/>
        <end position="1042"/>
    </location>
</feature>
<keyword evidence="3 6" id="KW-0732">Signal</keyword>
<dbReference type="SUPFAM" id="SSF49313">
    <property type="entry name" value="Cadherin-like"/>
    <property type="match status" value="1"/>
</dbReference>
<dbReference type="InterPro" id="IPR059100">
    <property type="entry name" value="TSP3_bac"/>
</dbReference>
<evidence type="ECO:0000256" key="5">
    <source>
        <dbReference type="SAM" id="MobiDB-lite"/>
    </source>
</evidence>
<gene>
    <name evidence="7" type="ORF">SAMN05661077_1477</name>
</gene>
<feature type="chain" id="PRO_5010321373" description="Ig-like domain (Group 3)" evidence="6">
    <location>
        <begin position="26"/>
        <end position="1274"/>
    </location>
</feature>
<dbReference type="GO" id="GO:0016020">
    <property type="term" value="C:membrane"/>
    <property type="evidence" value="ECO:0007669"/>
    <property type="project" value="InterPro"/>
</dbReference>
<dbReference type="Proteomes" id="UP000183104">
    <property type="component" value="Unassembled WGS sequence"/>
</dbReference>
<dbReference type="GO" id="GO:0005509">
    <property type="term" value="F:calcium ion binding"/>
    <property type="evidence" value="ECO:0007669"/>
    <property type="project" value="InterPro"/>
</dbReference>